<dbReference type="EMBL" id="FWXZ01000001">
    <property type="protein sequence ID" value="SMC36396.1"/>
    <property type="molecule type" value="Genomic_DNA"/>
</dbReference>
<comment type="caution">
    <text evidence="1">The sequence shown here is derived from an EMBL/GenBank/DDBJ whole genome shotgun (WGS) entry which is preliminary data.</text>
</comment>
<organism evidence="1 2">
    <name type="scientific">Aristaeella lactis</name>
    <dbReference type="NCBI Taxonomy" id="3046383"/>
    <lineage>
        <taxon>Bacteria</taxon>
        <taxon>Bacillati</taxon>
        <taxon>Bacillota</taxon>
        <taxon>Clostridia</taxon>
        <taxon>Eubacteriales</taxon>
        <taxon>Aristaeellaceae</taxon>
        <taxon>Aristaeella</taxon>
    </lineage>
</organism>
<protein>
    <submittedName>
        <fullName evidence="1">DNA polymerase V</fullName>
    </submittedName>
</protein>
<proteinExistence type="predicted"/>
<accession>A0AC61PHS5</accession>
<evidence type="ECO:0000313" key="1">
    <source>
        <dbReference type="EMBL" id="SMC36396.1"/>
    </source>
</evidence>
<name>A0AC61PHS5_9FIRM</name>
<reference evidence="1" key="1">
    <citation type="submission" date="2017-04" db="EMBL/GenBank/DDBJ databases">
        <authorList>
            <person name="Varghese N."/>
            <person name="Submissions S."/>
        </authorList>
    </citation>
    <scope>NUCLEOTIDE SEQUENCE</scope>
    <source>
        <strain evidence="1">WTE2008</strain>
    </source>
</reference>
<dbReference type="Proteomes" id="UP000192328">
    <property type="component" value="Unassembled WGS sequence"/>
</dbReference>
<keyword evidence="2" id="KW-1185">Reference proteome</keyword>
<gene>
    <name evidence="1" type="ORF">SAMN06297397_0283</name>
</gene>
<evidence type="ECO:0000313" key="2">
    <source>
        <dbReference type="Proteomes" id="UP000192328"/>
    </source>
</evidence>
<sequence>MTYIAIDLKSFYASVECADRGLDALSVNLIVADATRTEKTICLAVSPSLKAYGIAGRARLFEVIQRVKEVNAERLRNAIRLGKAVRGPDGKYGFSVRSADARQLAADPSLELDYIIARPRMKLYERISTKVFSIYMKYVSDEDIHVYSVDECFMDVTGYLKTYGMTAHELAMTMIRDVLYNTGITATAGIGTNMYLAKIAMDIVAKRVPADQDGVRIAELNEQTYRELLWCHRPLKDFWRVGFGIAARLEKLGCYTMGDIARLSLTNEDLLYKALGINAELLIDHAWGWEPARISDIKTYRPISNSLSSGQVLSEACDARKGRLIIREMTDLLTLDLVKKKLVTKKIELTVCYDRESLAVEVQGRSLRDSVFRVASTGRIYTGAISADPYGRIIPKHAHGTGNLDRWTSSTRRISDAMMELYDRIVDPDLLIRRAYVVAVGLIPEDDIPEEAPLQLDLFTDYETLARQKEEEAAADAKEKRLQEAALDIQERFGKNAMLKGMNLEEGAMTIKRNGQVGGHRA</sequence>